<dbReference type="Gene3D" id="3.90.1600.10">
    <property type="entry name" value="Palm domain of DNA polymerase"/>
    <property type="match status" value="1"/>
</dbReference>
<dbReference type="InterPro" id="IPR023211">
    <property type="entry name" value="DNA_pol_palm_dom_sf"/>
</dbReference>
<proteinExistence type="predicted"/>
<dbReference type="EC" id="2.7.7.7" evidence="1"/>
<dbReference type="Pfam" id="PF00136">
    <property type="entry name" value="DNA_pol_B"/>
    <property type="match status" value="1"/>
</dbReference>
<organism evidence="6 7">
    <name type="scientific">Racocetra fulgida</name>
    <dbReference type="NCBI Taxonomy" id="60492"/>
    <lineage>
        <taxon>Eukaryota</taxon>
        <taxon>Fungi</taxon>
        <taxon>Fungi incertae sedis</taxon>
        <taxon>Mucoromycota</taxon>
        <taxon>Glomeromycotina</taxon>
        <taxon>Glomeromycetes</taxon>
        <taxon>Diversisporales</taxon>
        <taxon>Gigasporaceae</taxon>
        <taxon>Racocetra</taxon>
    </lineage>
</organism>
<dbReference type="SUPFAM" id="SSF56672">
    <property type="entry name" value="DNA/RNA polymerases"/>
    <property type="match status" value="1"/>
</dbReference>
<dbReference type="AlphaFoldDB" id="A0A9N9KAS4"/>
<protein>
    <recommendedName>
        <fullName evidence="1">DNA-directed DNA polymerase</fullName>
        <ecNumber evidence="1">2.7.7.7</ecNumber>
    </recommendedName>
</protein>
<dbReference type="GO" id="GO:0003887">
    <property type="term" value="F:DNA-directed DNA polymerase activity"/>
    <property type="evidence" value="ECO:0007669"/>
    <property type="project" value="UniProtKB-KW"/>
</dbReference>
<evidence type="ECO:0000256" key="2">
    <source>
        <dbReference type="ARBA" id="ARBA00022679"/>
    </source>
</evidence>
<gene>
    <name evidence="6" type="ORF">RFULGI_LOCUS19461</name>
</gene>
<evidence type="ECO:0000256" key="3">
    <source>
        <dbReference type="ARBA" id="ARBA00022695"/>
    </source>
</evidence>
<evidence type="ECO:0000259" key="5">
    <source>
        <dbReference type="Pfam" id="PF00136"/>
    </source>
</evidence>
<dbReference type="InterPro" id="IPR043502">
    <property type="entry name" value="DNA/RNA_pol_sf"/>
</dbReference>
<dbReference type="Proteomes" id="UP000789396">
    <property type="component" value="Unassembled WGS sequence"/>
</dbReference>
<feature type="non-terminal residue" evidence="6">
    <location>
        <position position="1"/>
    </location>
</feature>
<keyword evidence="3" id="KW-0548">Nucleotidyltransferase</keyword>
<feature type="domain" description="DNA-directed DNA polymerase family B multifunctional" evidence="5">
    <location>
        <begin position="8"/>
        <end position="89"/>
    </location>
</feature>
<evidence type="ECO:0000256" key="1">
    <source>
        <dbReference type="ARBA" id="ARBA00012417"/>
    </source>
</evidence>
<keyword evidence="4" id="KW-0239">DNA-directed DNA polymerase</keyword>
<name>A0A9N9KAS4_9GLOM</name>
<evidence type="ECO:0000313" key="6">
    <source>
        <dbReference type="EMBL" id="CAG8818825.1"/>
    </source>
</evidence>
<dbReference type="EMBL" id="CAJVPZ010096460">
    <property type="protein sequence ID" value="CAG8818825.1"/>
    <property type="molecule type" value="Genomic_DNA"/>
</dbReference>
<keyword evidence="2" id="KW-0808">Transferase</keyword>
<accession>A0A9N9KAS4</accession>
<feature type="non-terminal residue" evidence="6">
    <location>
        <position position="109"/>
    </location>
</feature>
<dbReference type="InterPro" id="IPR006134">
    <property type="entry name" value="DNA-dir_DNA_pol_B_multi_dom"/>
</dbReference>
<dbReference type="OrthoDB" id="2423209at2759"/>
<keyword evidence="7" id="KW-1185">Reference proteome</keyword>
<reference evidence="6" key="1">
    <citation type="submission" date="2021-06" db="EMBL/GenBank/DDBJ databases">
        <authorList>
            <person name="Kallberg Y."/>
            <person name="Tangrot J."/>
            <person name="Rosling A."/>
        </authorList>
    </citation>
    <scope>NUCLEOTIDE SEQUENCE</scope>
    <source>
        <strain evidence="6">IN212</strain>
    </source>
</reference>
<sequence>MVKITIEQSNILETKINEYLKEKTSFSYLRMAYEKTMWPTIFIAKKHYFGVVHESESNFTSPSLYLKGVKVVKRNVSEFYKIVAEEMIWSALGFNHEDKSIKREDIDRK</sequence>
<evidence type="ECO:0000256" key="4">
    <source>
        <dbReference type="ARBA" id="ARBA00022932"/>
    </source>
</evidence>
<comment type="caution">
    <text evidence="6">The sequence shown here is derived from an EMBL/GenBank/DDBJ whole genome shotgun (WGS) entry which is preliminary data.</text>
</comment>
<dbReference type="GO" id="GO:0000166">
    <property type="term" value="F:nucleotide binding"/>
    <property type="evidence" value="ECO:0007669"/>
    <property type="project" value="InterPro"/>
</dbReference>
<dbReference type="GO" id="GO:0003677">
    <property type="term" value="F:DNA binding"/>
    <property type="evidence" value="ECO:0007669"/>
    <property type="project" value="InterPro"/>
</dbReference>
<evidence type="ECO:0000313" key="7">
    <source>
        <dbReference type="Proteomes" id="UP000789396"/>
    </source>
</evidence>